<keyword evidence="2" id="KW-1185">Reference proteome</keyword>
<organism evidence="1 2">
    <name type="scientific">Eumeta variegata</name>
    <name type="common">Bagworm moth</name>
    <name type="synonym">Eumeta japonica</name>
    <dbReference type="NCBI Taxonomy" id="151549"/>
    <lineage>
        <taxon>Eukaryota</taxon>
        <taxon>Metazoa</taxon>
        <taxon>Ecdysozoa</taxon>
        <taxon>Arthropoda</taxon>
        <taxon>Hexapoda</taxon>
        <taxon>Insecta</taxon>
        <taxon>Pterygota</taxon>
        <taxon>Neoptera</taxon>
        <taxon>Endopterygota</taxon>
        <taxon>Lepidoptera</taxon>
        <taxon>Glossata</taxon>
        <taxon>Ditrysia</taxon>
        <taxon>Tineoidea</taxon>
        <taxon>Psychidae</taxon>
        <taxon>Oiketicinae</taxon>
        <taxon>Eumeta</taxon>
    </lineage>
</organism>
<protein>
    <submittedName>
        <fullName evidence="1">Uncharacterized protein</fullName>
    </submittedName>
</protein>
<reference evidence="1 2" key="1">
    <citation type="journal article" date="2019" name="Commun. Biol.">
        <title>The bagworm genome reveals a unique fibroin gene that provides high tensile strength.</title>
        <authorList>
            <person name="Kono N."/>
            <person name="Nakamura H."/>
            <person name="Ohtoshi R."/>
            <person name="Tomita M."/>
            <person name="Numata K."/>
            <person name="Arakawa K."/>
        </authorList>
    </citation>
    <scope>NUCLEOTIDE SEQUENCE [LARGE SCALE GENOMIC DNA]</scope>
</reference>
<evidence type="ECO:0000313" key="1">
    <source>
        <dbReference type="EMBL" id="GBP69691.1"/>
    </source>
</evidence>
<dbReference type="EMBL" id="BGZK01001049">
    <property type="protein sequence ID" value="GBP69691.1"/>
    <property type="molecule type" value="Genomic_DNA"/>
</dbReference>
<evidence type="ECO:0000313" key="2">
    <source>
        <dbReference type="Proteomes" id="UP000299102"/>
    </source>
</evidence>
<gene>
    <name evidence="1" type="ORF">EVAR_49778_1</name>
</gene>
<sequence>MERTFVKPRRRRYHYLERGRAGAAPAHPRRGNIIPLFTFDSRNRGPNVCAKPNLCDSCKTRKGERREEYIVVFATRGGPRAGDLRLVKRETLRNRSCVTIFGFMRKIEACAESRLESTHFLSHLDCLDSSRIEYSQYIAASKLGKMWTSRVTRPCQTAAIRHFAKLTVALRVRLGGGSGGGSVESRNLRLCVLRPCATQTPAAARRH</sequence>
<comment type="caution">
    <text evidence="1">The sequence shown here is derived from an EMBL/GenBank/DDBJ whole genome shotgun (WGS) entry which is preliminary data.</text>
</comment>
<name>A0A4C1Y0A1_EUMVA</name>
<proteinExistence type="predicted"/>
<accession>A0A4C1Y0A1</accession>
<dbReference type="AlphaFoldDB" id="A0A4C1Y0A1"/>
<dbReference type="Proteomes" id="UP000299102">
    <property type="component" value="Unassembled WGS sequence"/>
</dbReference>